<evidence type="ECO:0000259" key="10">
    <source>
        <dbReference type="Pfam" id="PF03007"/>
    </source>
</evidence>
<feature type="compositionally biased region" description="Low complexity" evidence="8">
    <location>
        <begin position="14"/>
        <end position="42"/>
    </location>
</feature>
<keyword evidence="4" id="KW-0012">Acyltransferase</keyword>
<evidence type="ECO:0000256" key="7">
    <source>
        <dbReference type="ARBA" id="ARBA00048109"/>
    </source>
</evidence>
<evidence type="ECO:0000256" key="3">
    <source>
        <dbReference type="ARBA" id="ARBA00022679"/>
    </source>
</evidence>
<dbReference type="InterPro" id="IPR045034">
    <property type="entry name" value="O-acyltransferase_WSD1-like"/>
</dbReference>
<evidence type="ECO:0000256" key="4">
    <source>
        <dbReference type="ARBA" id="ARBA00023315"/>
    </source>
</evidence>
<evidence type="ECO:0000256" key="5">
    <source>
        <dbReference type="ARBA" id="ARBA00024360"/>
    </source>
</evidence>
<dbReference type="Pfam" id="PF03007">
    <property type="entry name" value="WS_DGAT_cat"/>
    <property type="match status" value="1"/>
</dbReference>
<comment type="pathway">
    <text evidence="2">Lipid metabolism.</text>
</comment>
<feature type="region of interest" description="Disordered" evidence="8">
    <location>
        <begin position="362"/>
        <end position="423"/>
    </location>
</feature>
<feature type="region of interest" description="Disordered" evidence="8">
    <location>
        <begin position="645"/>
        <end position="664"/>
    </location>
</feature>
<dbReference type="OrthoDB" id="619536at2759"/>
<keyword evidence="9" id="KW-1133">Transmembrane helix</keyword>
<comment type="similarity">
    <text evidence="5">In the N-terminal section; belongs to the long-chain O-acyltransferase family.</text>
</comment>
<organism evidence="12 13">
    <name type="scientific">Allacma fusca</name>
    <dbReference type="NCBI Taxonomy" id="39272"/>
    <lineage>
        <taxon>Eukaryota</taxon>
        <taxon>Metazoa</taxon>
        <taxon>Ecdysozoa</taxon>
        <taxon>Arthropoda</taxon>
        <taxon>Hexapoda</taxon>
        <taxon>Collembola</taxon>
        <taxon>Symphypleona</taxon>
        <taxon>Sminthuridae</taxon>
        <taxon>Allacma</taxon>
    </lineage>
</organism>
<feature type="compositionally biased region" description="Polar residues" evidence="8">
    <location>
        <begin position="789"/>
        <end position="799"/>
    </location>
</feature>
<feature type="transmembrane region" description="Helical" evidence="9">
    <location>
        <begin position="80"/>
        <end position="113"/>
    </location>
</feature>
<gene>
    <name evidence="12" type="ORF">AFUS01_LOCUS17317</name>
</gene>
<evidence type="ECO:0000256" key="8">
    <source>
        <dbReference type="SAM" id="MobiDB-lite"/>
    </source>
</evidence>
<evidence type="ECO:0000256" key="9">
    <source>
        <dbReference type="SAM" id="Phobius"/>
    </source>
</evidence>
<dbReference type="AlphaFoldDB" id="A0A8J2K2V1"/>
<dbReference type="Proteomes" id="UP000708208">
    <property type="component" value="Unassembled WGS sequence"/>
</dbReference>
<feature type="domain" description="O-acyltransferase WSD1-like N-terminal" evidence="10">
    <location>
        <begin position="220"/>
        <end position="317"/>
    </location>
</feature>
<comment type="catalytic activity">
    <reaction evidence="7">
        <text>an acyl-CoA + a 1,2-diacyl-sn-glycerol = a triacyl-sn-glycerol + CoA</text>
        <dbReference type="Rhea" id="RHEA:10868"/>
        <dbReference type="ChEBI" id="CHEBI:17815"/>
        <dbReference type="ChEBI" id="CHEBI:57287"/>
        <dbReference type="ChEBI" id="CHEBI:58342"/>
        <dbReference type="ChEBI" id="CHEBI:64615"/>
        <dbReference type="EC" id="2.3.1.20"/>
    </reaction>
</comment>
<evidence type="ECO:0000256" key="1">
    <source>
        <dbReference type="ARBA" id="ARBA00004771"/>
    </source>
</evidence>
<feature type="region of interest" description="Disordered" evidence="8">
    <location>
        <begin position="789"/>
        <end position="835"/>
    </location>
</feature>
<evidence type="ECO:0000256" key="6">
    <source>
        <dbReference type="ARBA" id="ARBA00047604"/>
    </source>
</evidence>
<comment type="caution">
    <text evidence="12">The sequence shown here is derived from an EMBL/GenBank/DDBJ whole genome shotgun (WGS) entry which is preliminary data.</text>
</comment>
<protein>
    <recommendedName>
        <fullName evidence="14">Diacylglycerol O-acyltransferase</fullName>
    </recommendedName>
</protein>
<dbReference type="GO" id="GO:0019432">
    <property type="term" value="P:triglyceride biosynthetic process"/>
    <property type="evidence" value="ECO:0007669"/>
    <property type="project" value="TreeGrafter"/>
</dbReference>
<feature type="compositionally biased region" description="Polar residues" evidence="8">
    <location>
        <begin position="377"/>
        <end position="396"/>
    </location>
</feature>
<comment type="pathway">
    <text evidence="1">Glycerolipid metabolism; triacylglycerol biosynthesis.</text>
</comment>
<feature type="region of interest" description="Disordered" evidence="8">
    <location>
        <begin position="702"/>
        <end position="721"/>
    </location>
</feature>
<dbReference type="InterPro" id="IPR004255">
    <property type="entry name" value="O-acyltransferase_WSD1_N"/>
</dbReference>
<feature type="region of interest" description="Disordered" evidence="8">
    <location>
        <begin position="1"/>
        <end position="51"/>
    </location>
</feature>
<reference evidence="12" key="1">
    <citation type="submission" date="2021-06" db="EMBL/GenBank/DDBJ databases">
        <authorList>
            <person name="Hodson N. C."/>
            <person name="Mongue J. A."/>
            <person name="Jaron S. K."/>
        </authorList>
    </citation>
    <scope>NUCLEOTIDE SEQUENCE</scope>
</reference>
<feature type="compositionally biased region" description="Polar residues" evidence="8">
    <location>
        <begin position="823"/>
        <end position="835"/>
    </location>
</feature>
<dbReference type="PANTHER" id="PTHR31650">
    <property type="entry name" value="O-ACYLTRANSFERASE (WSD1-LIKE) FAMILY PROTEIN"/>
    <property type="match status" value="1"/>
</dbReference>
<feature type="compositionally biased region" description="Basic residues" evidence="8">
    <location>
        <begin position="364"/>
        <end position="375"/>
    </location>
</feature>
<feature type="compositionally biased region" description="Polar residues" evidence="8">
    <location>
        <begin position="409"/>
        <end position="419"/>
    </location>
</feature>
<dbReference type="Pfam" id="PF06974">
    <property type="entry name" value="WS_DGAT_C"/>
    <property type="match status" value="1"/>
</dbReference>
<keyword evidence="3" id="KW-0808">Transferase</keyword>
<dbReference type="GO" id="GO:0005886">
    <property type="term" value="C:plasma membrane"/>
    <property type="evidence" value="ECO:0007669"/>
    <property type="project" value="TreeGrafter"/>
</dbReference>
<keyword evidence="9" id="KW-0812">Transmembrane</keyword>
<dbReference type="GO" id="GO:0047196">
    <property type="term" value="F:long-chain-alcohol O-fatty-acyltransferase activity"/>
    <property type="evidence" value="ECO:0007669"/>
    <property type="project" value="UniProtKB-EC"/>
</dbReference>
<evidence type="ECO:0000256" key="2">
    <source>
        <dbReference type="ARBA" id="ARBA00005189"/>
    </source>
</evidence>
<dbReference type="GO" id="GO:0004144">
    <property type="term" value="F:diacylglycerol O-acyltransferase activity"/>
    <property type="evidence" value="ECO:0007669"/>
    <property type="project" value="UniProtKB-EC"/>
</dbReference>
<feature type="compositionally biased region" description="Basic and acidic residues" evidence="8">
    <location>
        <begin position="1"/>
        <end position="13"/>
    </location>
</feature>
<dbReference type="EMBL" id="CAJVCH010165074">
    <property type="protein sequence ID" value="CAG7728548.1"/>
    <property type="molecule type" value="Genomic_DNA"/>
</dbReference>
<proteinExistence type="inferred from homology"/>
<accession>A0A8J2K2V1</accession>
<comment type="catalytic activity">
    <reaction evidence="6">
        <text>a long chain fatty alcohol + a fatty acyl-CoA = a long-chain alcohol wax ester + CoA</text>
        <dbReference type="Rhea" id="RHEA:38443"/>
        <dbReference type="ChEBI" id="CHEBI:17135"/>
        <dbReference type="ChEBI" id="CHEBI:57287"/>
        <dbReference type="ChEBI" id="CHEBI:77636"/>
        <dbReference type="ChEBI" id="CHEBI:235323"/>
        <dbReference type="EC" id="2.3.1.75"/>
    </reaction>
</comment>
<feature type="domain" description="O-acyltransferase WSD1 C-terminal" evidence="11">
    <location>
        <begin position="502"/>
        <end position="642"/>
    </location>
</feature>
<evidence type="ECO:0000313" key="13">
    <source>
        <dbReference type="Proteomes" id="UP000708208"/>
    </source>
</evidence>
<sequence>MVSGLDRDDHGDSLTKSLSTKTTTTTATSTTPATNTKVGKSSSDGRDKKKQAGLKIPPQLAPYYKNAPVKRLKHPLEENIFSSLFITLIAVGIAIIVGVPVLLCVGAILIVVLSLRYISVIFVDCCSYVRFICSNRNVPNRPPPRIFPTDHLGVANDVRWLGKRSPDKCQSILHTVLVFEGSMDLLSLRHLVQTRVLSAETPEGEFSYPRLVQKMVPLVTGYRWELDVHFDIQNHIFHGPPHLRSESQVQQYLSFLLHESLPMGKPLWEIRVLSNYGAQKDTLAILRIHQCLADGMTLVRILSHSLADHQQMHIPQRPHFAGLSFGFNVLRSLIVGPFTVFLWLFTTFRDRNLFSKPLAASDKRKTKKNKVKKTTKSSASVQSAGKSPSNKSSCTHSESSVTPEESSPRGTSKQSEPNKSSASASSGLWKVLWSASLTVPKVARVKQIMRSSFNDVMLSAAAGSVRSYLQKQGISYPDDVKVVIPVDLRNDIASPKTSTKLGCKVASVLATIPSGIEAAIPRLWSTRHRMDELKASADPVVAYGATAVLMNILPHRLGTSVLDSLTNKASLQFCNLPGPSSTLVVGGFPLKGVYPIYPPSGEIRVAVSVFTYADQVHVTVVTHRSLRNAGPLLLHGMTNQVDQLSRQLSQRRVPGESRRSARHMSTNNAEITKPPTRQIHIKLQVVQEELQQLSHRLDWAEGQDDRSVGEASSLQLSPGGHSELRTRLKSLKNEFTELIGELRRRSSIVEGVTISFEDEEMEEEFRKPRKRALSVVSVTRRNSIFSSKSLTTPESSQCYSSDDDLSSTTTPPPPDIRMYSPNLRHTSQSIRTTAV</sequence>
<feature type="transmembrane region" description="Helical" evidence="9">
    <location>
        <begin position="320"/>
        <end position="345"/>
    </location>
</feature>
<keyword evidence="9" id="KW-0472">Membrane</keyword>
<dbReference type="InterPro" id="IPR009721">
    <property type="entry name" value="O-acyltransferase_WSD1_C"/>
</dbReference>
<evidence type="ECO:0000259" key="11">
    <source>
        <dbReference type="Pfam" id="PF06974"/>
    </source>
</evidence>
<dbReference type="PANTHER" id="PTHR31650:SF1">
    <property type="entry name" value="WAX ESTER SYNTHASE_DIACYLGLYCEROL ACYLTRANSFERASE 4-RELATED"/>
    <property type="match status" value="1"/>
</dbReference>
<evidence type="ECO:0000313" key="12">
    <source>
        <dbReference type="EMBL" id="CAG7728548.1"/>
    </source>
</evidence>
<evidence type="ECO:0008006" key="14">
    <source>
        <dbReference type="Google" id="ProtNLM"/>
    </source>
</evidence>
<name>A0A8J2K2V1_9HEXA</name>
<keyword evidence="13" id="KW-1185">Reference proteome</keyword>